<comment type="caution">
    <text evidence="2">The sequence shown here is derived from an EMBL/GenBank/DDBJ whole genome shotgun (WGS) entry which is preliminary data.</text>
</comment>
<feature type="domain" description="MOSC" evidence="1">
    <location>
        <begin position="18"/>
        <end position="143"/>
    </location>
</feature>
<dbReference type="InterPro" id="IPR011037">
    <property type="entry name" value="Pyrv_Knase-like_insert_dom_sf"/>
</dbReference>
<dbReference type="Gene3D" id="2.40.33.20">
    <property type="entry name" value="PK beta-barrel domain-like"/>
    <property type="match status" value="1"/>
</dbReference>
<dbReference type="GO" id="GO:0030170">
    <property type="term" value="F:pyridoxal phosphate binding"/>
    <property type="evidence" value="ECO:0007669"/>
    <property type="project" value="InterPro"/>
</dbReference>
<dbReference type="EMBL" id="MFFM01000028">
    <property type="protein sequence ID" value="OGF12950.1"/>
    <property type="molecule type" value="Genomic_DNA"/>
</dbReference>
<dbReference type="AlphaFoldDB" id="A0A1F5REM9"/>
<dbReference type="Proteomes" id="UP000177230">
    <property type="component" value="Unassembled WGS sequence"/>
</dbReference>
<evidence type="ECO:0000313" key="3">
    <source>
        <dbReference type="Proteomes" id="UP000177230"/>
    </source>
</evidence>
<dbReference type="PROSITE" id="PS51340">
    <property type="entry name" value="MOSC"/>
    <property type="match status" value="1"/>
</dbReference>
<proteinExistence type="predicted"/>
<organism evidence="2 3">
    <name type="scientific">Candidatus Edwardsbacteria bacterium GWF2_54_11</name>
    <dbReference type="NCBI Taxonomy" id="1817851"/>
    <lineage>
        <taxon>Bacteria</taxon>
        <taxon>Candidatus Edwardsiibacteriota</taxon>
    </lineage>
</organism>
<dbReference type="GO" id="GO:0030151">
    <property type="term" value="F:molybdenum ion binding"/>
    <property type="evidence" value="ECO:0007669"/>
    <property type="project" value="InterPro"/>
</dbReference>
<accession>A0A1F5REM9</accession>
<evidence type="ECO:0000259" key="1">
    <source>
        <dbReference type="PROSITE" id="PS51340"/>
    </source>
</evidence>
<dbReference type="GO" id="GO:0003824">
    <property type="term" value="F:catalytic activity"/>
    <property type="evidence" value="ECO:0007669"/>
    <property type="project" value="InterPro"/>
</dbReference>
<reference evidence="2 3" key="1">
    <citation type="journal article" date="2016" name="Nat. Commun.">
        <title>Thousands of microbial genomes shed light on interconnected biogeochemical processes in an aquifer system.</title>
        <authorList>
            <person name="Anantharaman K."/>
            <person name="Brown C.T."/>
            <person name="Hug L.A."/>
            <person name="Sharon I."/>
            <person name="Castelle C.J."/>
            <person name="Probst A.J."/>
            <person name="Thomas B.C."/>
            <person name="Singh A."/>
            <person name="Wilkins M.J."/>
            <person name="Karaoz U."/>
            <person name="Brodie E.L."/>
            <person name="Williams K.H."/>
            <person name="Hubbard S.S."/>
            <person name="Banfield J.F."/>
        </authorList>
    </citation>
    <scope>NUCLEOTIDE SEQUENCE [LARGE SCALE GENOMIC DNA]</scope>
</reference>
<dbReference type="PANTHER" id="PTHR36930:SF1">
    <property type="entry name" value="MOSC DOMAIN-CONTAINING PROTEIN"/>
    <property type="match status" value="1"/>
</dbReference>
<gene>
    <name evidence="2" type="ORF">A2024_12055</name>
</gene>
<dbReference type="InterPro" id="IPR052716">
    <property type="entry name" value="MOSC_domain"/>
</dbReference>
<protein>
    <submittedName>
        <fullName evidence="2">Molybdenum cofactor sulfurase</fullName>
    </submittedName>
</protein>
<name>A0A1F5REM9_9BACT</name>
<evidence type="ECO:0000313" key="2">
    <source>
        <dbReference type="EMBL" id="OGF12950.1"/>
    </source>
</evidence>
<dbReference type="InterPro" id="IPR005302">
    <property type="entry name" value="MoCF_Sase_C"/>
</dbReference>
<dbReference type="SUPFAM" id="SSF50800">
    <property type="entry name" value="PK beta-barrel domain-like"/>
    <property type="match status" value="1"/>
</dbReference>
<dbReference type="Pfam" id="PF03473">
    <property type="entry name" value="MOSC"/>
    <property type="match status" value="1"/>
</dbReference>
<dbReference type="PANTHER" id="PTHR36930">
    <property type="entry name" value="METAL-SULFUR CLUSTER BIOSYNTHESIS PROTEINS YUAD-RELATED"/>
    <property type="match status" value="1"/>
</dbReference>
<sequence length="143" mass="15504">MGKIISINISTRKGEKKTSVQSAVLKENHGIVGDAHAGDWHRQVSLLAAESVDKMRGRGIELHPGDFAENLTIEGIDLKGLKIGQRLKIGSEAILEITQIGKECHNGCAIKRLVGDCVMPREGVFAKVIKGGEIKIEDKIEVI</sequence>